<dbReference type="InterPro" id="IPR006026">
    <property type="entry name" value="Peptidase_Metallo"/>
</dbReference>
<dbReference type="OrthoDB" id="3669864at2"/>
<dbReference type="PROSITE" id="PS51257">
    <property type="entry name" value="PROKAR_LIPOPROTEIN"/>
    <property type="match status" value="1"/>
</dbReference>
<dbReference type="CDD" id="cd04327">
    <property type="entry name" value="ZnMc_MMP_like_3"/>
    <property type="match status" value="1"/>
</dbReference>
<dbReference type="SUPFAM" id="SSF55486">
    <property type="entry name" value="Metalloproteases ('zincins'), catalytic domain"/>
    <property type="match status" value="1"/>
</dbReference>
<evidence type="ECO:0000256" key="1">
    <source>
        <dbReference type="SAM" id="SignalP"/>
    </source>
</evidence>
<sequence length="273" mass="30276">MELRKKILFGLIISASATLVACNKNADSTEAPQDSEELKPVSKADIPAGFKDAHVCKDVYLPGGTDPRGAVISAKKWTNGSVITVRLYGGSTKVRQKVMQYANEWSKYANITFRFVTSGNAQLRVTFTDGAGSYSYIGTDALRIASNEETMNFGWFDDNTPDSEFSRTVIHEFGHALGMIHEHQHPLAAIPWDKDKVYTYYAGYPNYWSKSDVDNNLFAKYATTQTQYSSYDKNSIMHYSISSALTTNGFSVGNNTVLSATDKSFIAQVYPKN</sequence>
<dbReference type="Pfam" id="PF01400">
    <property type="entry name" value="Astacin"/>
    <property type="match status" value="1"/>
</dbReference>
<feature type="signal peptide" evidence="1">
    <location>
        <begin position="1"/>
        <end position="21"/>
    </location>
</feature>
<dbReference type="InterPro" id="IPR001506">
    <property type="entry name" value="Peptidase_M12A"/>
</dbReference>
<organism evidence="3 4">
    <name type="scientific">Sphingobacterium detergens</name>
    <dbReference type="NCBI Taxonomy" id="1145106"/>
    <lineage>
        <taxon>Bacteria</taxon>
        <taxon>Pseudomonadati</taxon>
        <taxon>Bacteroidota</taxon>
        <taxon>Sphingobacteriia</taxon>
        <taxon>Sphingobacteriales</taxon>
        <taxon>Sphingobacteriaceae</taxon>
        <taxon>Sphingobacterium</taxon>
    </lineage>
</organism>
<dbReference type="PANTHER" id="PTHR10127">
    <property type="entry name" value="DISCOIDIN, CUB, EGF, LAMININ , AND ZINC METALLOPROTEASE DOMAIN CONTAINING"/>
    <property type="match status" value="1"/>
</dbReference>
<reference evidence="3 4" key="1">
    <citation type="submission" date="2018-09" db="EMBL/GenBank/DDBJ databases">
        <title>Genomic Encyclopedia of Type Strains, Phase III (KMG-III): the genomes of soil and plant-associated and newly described type strains.</title>
        <authorList>
            <person name="Whitman W."/>
        </authorList>
    </citation>
    <scope>NUCLEOTIDE SEQUENCE [LARGE SCALE GENOMIC DNA]</scope>
    <source>
        <strain evidence="3 4">CECT 7938</strain>
    </source>
</reference>
<dbReference type="Proteomes" id="UP000286246">
    <property type="component" value="Unassembled WGS sequence"/>
</dbReference>
<evidence type="ECO:0000313" key="4">
    <source>
        <dbReference type="Proteomes" id="UP000286246"/>
    </source>
</evidence>
<dbReference type="RefSeq" id="WP_120257547.1">
    <property type="nucleotide sequence ID" value="NZ_RAPY01000001.1"/>
</dbReference>
<dbReference type="InterPro" id="IPR024079">
    <property type="entry name" value="MetalloPept_cat_dom_sf"/>
</dbReference>
<dbReference type="GO" id="GO:0006508">
    <property type="term" value="P:proteolysis"/>
    <property type="evidence" value="ECO:0007669"/>
    <property type="project" value="InterPro"/>
</dbReference>
<accession>A0A420BGH9</accession>
<feature type="chain" id="PRO_5019337091" evidence="1">
    <location>
        <begin position="22"/>
        <end position="273"/>
    </location>
</feature>
<feature type="domain" description="Peptidase metallopeptidase" evidence="2">
    <location>
        <begin position="73"/>
        <end position="230"/>
    </location>
</feature>
<dbReference type="Gene3D" id="3.40.390.10">
    <property type="entry name" value="Collagenase (Catalytic Domain)"/>
    <property type="match status" value="1"/>
</dbReference>
<keyword evidence="1" id="KW-0732">Signal</keyword>
<dbReference type="SMART" id="SM00235">
    <property type="entry name" value="ZnMc"/>
    <property type="match status" value="1"/>
</dbReference>
<name>A0A420BGH9_SPHD1</name>
<dbReference type="GO" id="GO:0008270">
    <property type="term" value="F:zinc ion binding"/>
    <property type="evidence" value="ECO:0007669"/>
    <property type="project" value="InterPro"/>
</dbReference>
<dbReference type="GO" id="GO:0004222">
    <property type="term" value="F:metalloendopeptidase activity"/>
    <property type="evidence" value="ECO:0007669"/>
    <property type="project" value="InterPro"/>
</dbReference>
<dbReference type="EMBL" id="RAPY01000001">
    <property type="protein sequence ID" value="RKE55800.1"/>
    <property type="molecule type" value="Genomic_DNA"/>
</dbReference>
<dbReference type="PANTHER" id="PTHR10127:SF850">
    <property type="entry name" value="METALLOENDOPEPTIDASE"/>
    <property type="match status" value="1"/>
</dbReference>
<evidence type="ECO:0000259" key="2">
    <source>
        <dbReference type="SMART" id="SM00235"/>
    </source>
</evidence>
<evidence type="ECO:0000313" key="3">
    <source>
        <dbReference type="EMBL" id="RKE55800.1"/>
    </source>
</evidence>
<keyword evidence="4" id="KW-1185">Reference proteome</keyword>
<protein>
    <submittedName>
        <fullName evidence="3">Astacin (Peptidase family M12A)</fullName>
    </submittedName>
</protein>
<comment type="caution">
    <text evidence="3">The sequence shown here is derived from an EMBL/GenBank/DDBJ whole genome shotgun (WGS) entry which is preliminary data.</text>
</comment>
<gene>
    <name evidence="3" type="ORF">DFQ12_0639</name>
</gene>
<proteinExistence type="predicted"/>
<dbReference type="AlphaFoldDB" id="A0A420BGH9"/>